<evidence type="ECO:0000313" key="9">
    <source>
        <dbReference type="Proteomes" id="UP001183420"/>
    </source>
</evidence>
<dbReference type="SUPFAM" id="SSF161098">
    <property type="entry name" value="MetI-like"/>
    <property type="match status" value="1"/>
</dbReference>
<evidence type="ECO:0000256" key="2">
    <source>
        <dbReference type="ARBA" id="ARBA00022448"/>
    </source>
</evidence>
<evidence type="ECO:0000256" key="1">
    <source>
        <dbReference type="ARBA" id="ARBA00004651"/>
    </source>
</evidence>
<evidence type="ECO:0000256" key="7">
    <source>
        <dbReference type="SAM" id="Phobius"/>
    </source>
</evidence>
<feature type="transmembrane region" description="Helical" evidence="7">
    <location>
        <begin position="84"/>
        <end position="105"/>
    </location>
</feature>
<dbReference type="Gene3D" id="1.10.3720.10">
    <property type="entry name" value="MetI-like"/>
    <property type="match status" value="1"/>
</dbReference>
<protein>
    <submittedName>
        <fullName evidence="8">Carbohydrate ABC transporter permease</fullName>
    </submittedName>
</protein>
<comment type="subcellular location">
    <subcellularLocation>
        <location evidence="1">Cell membrane</location>
        <topology evidence="1">Multi-pass membrane protein</topology>
    </subcellularLocation>
</comment>
<accession>A0ABU2M1S2</accession>
<evidence type="ECO:0000256" key="3">
    <source>
        <dbReference type="ARBA" id="ARBA00022475"/>
    </source>
</evidence>
<keyword evidence="5 7" id="KW-1133">Transmembrane helix</keyword>
<evidence type="ECO:0000256" key="6">
    <source>
        <dbReference type="ARBA" id="ARBA00023136"/>
    </source>
</evidence>
<dbReference type="InterPro" id="IPR035906">
    <property type="entry name" value="MetI-like_sf"/>
</dbReference>
<name>A0ABU2M1S2_9ACTN</name>
<dbReference type="EMBL" id="JAVREM010000230">
    <property type="protein sequence ID" value="MDT0323792.1"/>
    <property type="molecule type" value="Genomic_DNA"/>
</dbReference>
<organism evidence="8 9">
    <name type="scientific">Streptomyces millisiae</name>
    <dbReference type="NCBI Taxonomy" id="3075542"/>
    <lineage>
        <taxon>Bacteria</taxon>
        <taxon>Bacillati</taxon>
        <taxon>Actinomycetota</taxon>
        <taxon>Actinomycetes</taxon>
        <taxon>Kitasatosporales</taxon>
        <taxon>Streptomycetaceae</taxon>
        <taxon>Streptomyces</taxon>
    </lineage>
</organism>
<feature type="non-terminal residue" evidence="8">
    <location>
        <position position="121"/>
    </location>
</feature>
<evidence type="ECO:0000313" key="8">
    <source>
        <dbReference type="EMBL" id="MDT0323792.1"/>
    </source>
</evidence>
<reference evidence="9" key="1">
    <citation type="submission" date="2023-07" db="EMBL/GenBank/DDBJ databases">
        <title>30 novel species of actinomycetes from the DSMZ collection.</title>
        <authorList>
            <person name="Nouioui I."/>
        </authorList>
    </citation>
    <scope>NUCLEOTIDE SEQUENCE [LARGE SCALE GENOMIC DNA]</scope>
    <source>
        <strain evidence="9">DSM 44918</strain>
    </source>
</reference>
<evidence type="ECO:0000256" key="5">
    <source>
        <dbReference type="ARBA" id="ARBA00022989"/>
    </source>
</evidence>
<keyword evidence="6 7" id="KW-0472">Membrane</keyword>
<evidence type="ECO:0000256" key="4">
    <source>
        <dbReference type="ARBA" id="ARBA00022692"/>
    </source>
</evidence>
<keyword evidence="3" id="KW-1003">Cell membrane</keyword>
<keyword evidence="2" id="KW-0813">Transport</keyword>
<feature type="transmembrane region" description="Helical" evidence="7">
    <location>
        <begin position="21"/>
        <end position="41"/>
    </location>
</feature>
<comment type="caution">
    <text evidence="8">The sequence shown here is derived from an EMBL/GenBank/DDBJ whole genome shotgun (WGS) entry which is preliminary data.</text>
</comment>
<sequence>MSSTTETQALRPDRKKSRLHLDIIGLGIAAVMIFPVYWLVISALRPNREIRSYDQTLWPSSITFDNFERAINQPNFATAIQSSLIVAVTAVVGGMIIATLAALAIGRFRFFGRKPLLLIMI</sequence>
<proteinExistence type="predicted"/>
<keyword evidence="9" id="KW-1185">Reference proteome</keyword>
<dbReference type="Proteomes" id="UP001183420">
    <property type="component" value="Unassembled WGS sequence"/>
</dbReference>
<keyword evidence="4 7" id="KW-0812">Transmembrane</keyword>
<dbReference type="PANTHER" id="PTHR43744:SF8">
    <property type="entry name" value="SN-GLYCEROL-3-PHOSPHATE TRANSPORT SYSTEM PERMEASE PROTEIN UGPE"/>
    <property type="match status" value="1"/>
</dbReference>
<gene>
    <name evidence="8" type="ORF">RNC47_36400</name>
</gene>
<dbReference type="PANTHER" id="PTHR43744">
    <property type="entry name" value="ABC TRANSPORTER PERMEASE PROTEIN MG189-RELATED-RELATED"/>
    <property type="match status" value="1"/>
</dbReference>